<dbReference type="InterPro" id="IPR045652">
    <property type="entry name" value="DUF6397"/>
</dbReference>
<name>A0ABS2VK76_STRAS</name>
<dbReference type="EMBL" id="JAFFZS010000003">
    <property type="protein sequence ID" value="MBN0043499.1"/>
    <property type="molecule type" value="Genomic_DNA"/>
</dbReference>
<reference evidence="2 3" key="1">
    <citation type="submission" date="2021-02" db="EMBL/GenBank/DDBJ databases">
        <title>Whole genome sequencing of Streptomyces actuosus VRA1.</title>
        <authorList>
            <person name="Sen G."/>
            <person name="Sen A."/>
        </authorList>
    </citation>
    <scope>NUCLEOTIDE SEQUENCE [LARGE SCALE GENOMIC DNA]</scope>
    <source>
        <strain evidence="2 3">VRA1</strain>
    </source>
</reference>
<comment type="caution">
    <text evidence="2">The sequence shown here is derived from an EMBL/GenBank/DDBJ whole genome shotgun (WGS) entry which is preliminary data.</text>
</comment>
<evidence type="ECO:0000313" key="2">
    <source>
        <dbReference type="EMBL" id="MBN0043499.1"/>
    </source>
</evidence>
<proteinExistence type="predicted"/>
<gene>
    <name evidence="2" type="ORF">JS756_05150</name>
</gene>
<evidence type="ECO:0000256" key="1">
    <source>
        <dbReference type="SAM" id="MobiDB-lite"/>
    </source>
</evidence>
<feature type="region of interest" description="Disordered" evidence="1">
    <location>
        <begin position="197"/>
        <end position="216"/>
    </location>
</feature>
<dbReference type="Proteomes" id="UP000788262">
    <property type="component" value="Unassembled WGS sequence"/>
</dbReference>
<sequence length="294" mass="32118">MSEHQPSRAPSRAARELGLKRADFDLAVHLGRIRTVPDEGGGGRRVLLAEIERLRAQDGFPGALHQRIRTVGTKHGAALMDVTPTRFTRLARLGAVVPVRFAINRYRAVVWMYMVDELRQFAADRNNAPLLNGRMPGDLREKLADGADLRPRNWRGRHLGFLLRQAAGPWQRAGAVAALLDTARITEAVPDPAERAHLHRFRPGPPGHGAPGSPAAELSARLTTADDGEEIAWLRADLTQALDQARARQPAPCPPAGPTRTDPAPQPAVRSAAAPAERPVRRRRLLGRLLRTGA</sequence>
<accession>A0ABS2VK76</accession>
<organism evidence="2 3">
    <name type="scientific">Streptomyces actuosus</name>
    <dbReference type="NCBI Taxonomy" id="1885"/>
    <lineage>
        <taxon>Bacteria</taxon>
        <taxon>Bacillati</taxon>
        <taxon>Actinomycetota</taxon>
        <taxon>Actinomycetes</taxon>
        <taxon>Kitasatosporales</taxon>
        <taxon>Streptomycetaceae</taxon>
        <taxon>Streptomyces</taxon>
    </lineage>
</organism>
<dbReference type="Pfam" id="PF19934">
    <property type="entry name" value="DUF6397"/>
    <property type="match status" value="1"/>
</dbReference>
<feature type="compositionally biased region" description="Low complexity" evidence="1">
    <location>
        <begin position="267"/>
        <end position="277"/>
    </location>
</feature>
<keyword evidence="3" id="KW-1185">Reference proteome</keyword>
<evidence type="ECO:0000313" key="3">
    <source>
        <dbReference type="Proteomes" id="UP000788262"/>
    </source>
</evidence>
<feature type="region of interest" description="Disordered" evidence="1">
    <location>
        <begin position="243"/>
        <end position="283"/>
    </location>
</feature>
<protein>
    <submittedName>
        <fullName evidence="2">Uncharacterized protein</fullName>
    </submittedName>
</protein>